<accession>A0A9D2NXT1</accession>
<feature type="compositionally biased region" description="Gly residues" evidence="4">
    <location>
        <begin position="112"/>
        <end position="123"/>
    </location>
</feature>
<dbReference type="InterPro" id="IPR000424">
    <property type="entry name" value="Primosome_PriB/ssb"/>
</dbReference>
<evidence type="ECO:0000256" key="4">
    <source>
        <dbReference type="SAM" id="MobiDB-lite"/>
    </source>
</evidence>
<dbReference type="PROSITE" id="PS50935">
    <property type="entry name" value="SSB"/>
    <property type="match status" value="1"/>
</dbReference>
<dbReference type="GO" id="GO:0006260">
    <property type="term" value="P:DNA replication"/>
    <property type="evidence" value="ECO:0007669"/>
    <property type="project" value="InterPro"/>
</dbReference>
<evidence type="ECO:0000256" key="2">
    <source>
        <dbReference type="HAMAP-Rule" id="MF_00984"/>
    </source>
</evidence>
<dbReference type="AlphaFoldDB" id="A0A9D2NXT1"/>
<gene>
    <name evidence="5" type="ORF">H9701_03775</name>
</gene>
<dbReference type="Pfam" id="PF00436">
    <property type="entry name" value="SSB"/>
    <property type="match status" value="1"/>
</dbReference>
<dbReference type="SUPFAM" id="SSF50249">
    <property type="entry name" value="Nucleic acid-binding proteins"/>
    <property type="match status" value="1"/>
</dbReference>
<keyword evidence="1 2" id="KW-0238">DNA-binding</keyword>
<organism evidence="5 6">
    <name type="scientific">Candidatus Intestinimonas pullistercoris</name>
    <dbReference type="NCBI Taxonomy" id="2838623"/>
    <lineage>
        <taxon>Bacteria</taxon>
        <taxon>Bacillati</taxon>
        <taxon>Bacillota</taxon>
        <taxon>Clostridia</taxon>
        <taxon>Eubacteriales</taxon>
        <taxon>Intestinimonas</taxon>
    </lineage>
</organism>
<dbReference type="Gene3D" id="2.40.50.140">
    <property type="entry name" value="Nucleic acid-binding proteins"/>
    <property type="match status" value="1"/>
</dbReference>
<comment type="caution">
    <text evidence="5">The sequence shown here is derived from an EMBL/GenBank/DDBJ whole genome shotgun (WGS) entry which is preliminary data.</text>
</comment>
<reference evidence="5" key="2">
    <citation type="submission" date="2021-04" db="EMBL/GenBank/DDBJ databases">
        <authorList>
            <person name="Gilroy R."/>
        </authorList>
    </citation>
    <scope>NUCLEOTIDE SEQUENCE</scope>
    <source>
        <strain evidence="5">CHK186-1790</strain>
    </source>
</reference>
<comment type="subunit">
    <text evidence="2">Homotetramer.</text>
</comment>
<dbReference type="CDD" id="cd04496">
    <property type="entry name" value="SSB_OBF"/>
    <property type="match status" value="1"/>
</dbReference>
<feature type="compositionally biased region" description="Acidic residues" evidence="4">
    <location>
        <begin position="151"/>
        <end position="161"/>
    </location>
</feature>
<dbReference type="InterPro" id="IPR011344">
    <property type="entry name" value="ssDNA-bd"/>
</dbReference>
<comment type="caution">
    <text evidence="2">Lacks conserved residue(s) required for the propagation of feature annotation.</text>
</comment>
<feature type="region of interest" description="Disordered" evidence="4">
    <location>
        <begin position="105"/>
        <end position="161"/>
    </location>
</feature>
<dbReference type="PANTHER" id="PTHR10302:SF27">
    <property type="entry name" value="SINGLE-STRANDED DNA-BINDING PROTEIN"/>
    <property type="match status" value="1"/>
</dbReference>
<dbReference type="NCBIfam" id="TIGR00621">
    <property type="entry name" value="ssb"/>
    <property type="match status" value="1"/>
</dbReference>
<dbReference type="GO" id="GO:0009295">
    <property type="term" value="C:nucleoid"/>
    <property type="evidence" value="ECO:0007669"/>
    <property type="project" value="TreeGrafter"/>
</dbReference>
<protein>
    <recommendedName>
        <fullName evidence="2 3">Single-stranded DNA-binding protein</fullName>
        <shortName evidence="2">SSB</shortName>
    </recommendedName>
</protein>
<dbReference type="Proteomes" id="UP000823882">
    <property type="component" value="Unassembled WGS sequence"/>
</dbReference>
<dbReference type="InterPro" id="IPR012340">
    <property type="entry name" value="NA-bd_OB-fold"/>
</dbReference>
<dbReference type="HAMAP" id="MF_00984">
    <property type="entry name" value="SSB"/>
    <property type="match status" value="1"/>
</dbReference>
<evidence type="ECO:0000313" key="6">
    <source>
        <dbReference type="Proteomes" id="UP000823882"/>
    </source>
</evidence>
<dbReference type="PANTHER" id="PTHR10302">
    <property type="entry name" value="SINGLE-STRANDED DNA-BINDING PROTEIN"/>
    <property type="match status" value="1"/>
</dbReference>
<dbReference type="GO" id="GO:0003697">
    <property type="term" value="F:single-stranded DNA binding"/>
    <property type="evidence" value="ECO:0007669"/>
    <property type="project" value="UniProtKB-UniRule"/>
</dbReference>
<sequence length="161" mass="17463">MLNKIFLQGRLVADPEMRHTPNGVAVASFRLAVDRDFKDRETGEKKADFINVVAWRATAEFVSRYFTKGRMAVVEGRLQMRDYTDRDGNRRTAAEVVADNVYFGDSRRDAEGGGSYGGYGGGYSAPAPAASAPVPPPAYTAPMGGGSQFAELDDDDGELPF</sequence>
<dbReference type="EMBL" id="DWWJ01000072">
    <property type="protein sequence ID" value="HJC40656.1"/>
    <property type="molecule type" value="Genomic_DNA"/>
</dbReference>
<evidence type="ECO:0000256" key="1">
    <source>
        <dbReference type="ARBA" id="ARBA00023125"/>
    </source>
</evidence>
<evidence type="ECO:0000313" key="5">
    <source>
        <dbReference type="EMBL" id="HJC40656.1"/>
    </source>
</evidence>
<evidence type="ECO:0000256" key="3">
    <source>
        <dbReference type="RuleBase" id="RU000524"/>
    </source>
</evidence>
<reference evidence="5" key="1">
    <citation type="journal article" date="2021" name="PeerJ">
        <title>Extensive microbial diversity within the chicken gut microbiome revealed by metagenomics and culture.</title>
        <authorList>
            <person name="Gilroy R."/>
            <person name="Ravi A."/>
            <person name="Getino M."/>
            <person name="Pursley I."/>
            <person name="Horton D.L."/>
            <person name="Alikhan N.F."/>
            <person name="Baker D."/>
            <person name="Gharbi K."/>
            <person name="Hall N."/>
            <person name="Watson M."/>
            <person name="Adriaenssens E.M."/>
            <person name="Foster-Nyarko E."/>
            <person name="Jarju S."/>
            <person name="Secka A."/>
            <person name="Antonio M."/>
            <person name="Oren A."/>
            <person name="Chaudhuri R.R."/>
            <person name="La Ragione R."/>
            <person name="Hildebrand F."/>
            <person name="Pallen M.J."/>
        </authorList>
    </citation>
    <scope>NUCLEOTIDE SEQUENCE</scope>
    <source>
        <strain evidence="5">CHK186-1790</strain>
    </source>
</reference>
<name>A0A9D2NXT1_9FIRM</name>
<proteinExistence type="inferred from homology"/>